<evidence type="ECO:0000313" key="3">
    <source>
        <dbReference type="Proteomes" id="UP000245207"/>
    </source>
</evidence>
<evidence type="ECO:0008006" key="4">
    <source>
        <dbReference type="Google" id="ProtNLM"/>
    </source>
</evidence>
<feature type="region of interest" description="Disordered" evidence="1">
    <location>
        <begin position="199"/>
        <end position="225"/>
    </location>
</feature>
<dbReference type="EMBL" id="PKPP01001702">
    <property type="protein sequence ID" value="PWA80611.1"/>
    <property type="molecule type" value="Genomic_DNA"/>
</dbReference>
<keyword evidence="3" id="KW-1185">Reference proteome</keyword>
<feature type="compositionally biased region" description="Basic and acidic residues" evidence="1">
    <location>
        <begin position="199"/>
        <end position="208"/>
    </location>
</feature>
<dbReference type="Proteomes" id="UP000245207">
    <property type="component" value="Unassembled WGS sequence"/>
</dbReference>
<proteinExistence type="predicted"/>
<organism evidence="2 3">
    <name type="scientific">Artemisia annua</name>
    <name type="common">Sweet wormwood</name>
    <dbReference type="NCBI Taxonomy" id="35608"/>
    <lineage>
        <taxon>Eukaryota</taxon>
        <taxon>Viridiplantae</taxon>
        <taxon>Streptophyta</taxon>
        <taxon>Embryophyta</taxon>
        <taxon>Tracheophyta</taxon>
        <taxon>Spermatophyta</taxon>
        <taxon>Magnoliopsida</taxon>
        <taxon>eudicotyledons</taxon>
        <taxon>Gunneridae</taxon>
        <taxon>Pentapetalae</taxon>
        <taxon>asterids</taxon>
        <taxon>campanulids</taxon>
        <taxon>Asterales</taxon>
        <taxon>Asteraceae</taxon>
        <taxon>Asteroideae</taxon>
        <taxon>Anthemideae</taxon>
        <taxon>Artemisiinae</taxon>
        <taxon>Artemisia</taxon>
    </lineage>
</organism>
<evidence type="ECO:0000256" key="1">
    <source>
        <dbReference type="SAM" id="MobiDB-lite"/>
    </source>
</evidence>
<dbReference type="AlphaFoldDB" id="A0A2U1P4B8"/>
<protein>
    <recommendedName>
        <fullName evidence="4">Transposase, Ptta/En/Spm</fullName>
    </recommendedName>
</protein>
<dbReference type="OrthoDB" id="10658746at2759"/>
<feature type="region of interest" description="Disordered" evidence="1">
    <location>
        <begin position="1"/>
        <end position="41"/>
    </location>
</feature>
<dbReference type="PANTHER" id="PTHR33144:SF35">
    <property type="entry name" value="TRANSPOSASE, PTTA_EN_SPM, PLANT-RELATED"/>
    <property type="match status" value="1"/>
</dbReference>
<evidence type="ECO:0000313" key="2">
    <source>
        <dbReference type="EMBL" id="PWA80611.1"/>
    </source>
</evidence>
<reference evidence="2 3" key="1">
    <citation type="journal article" date="2018" name="Mol. Plant">
        <title>The genome of Artemisia annua provides insight into the evolution of Asteraceae family and artemisinin biosynthesis.</title>
        <authorList>
            <person name="Shen Q."/>
            <person name="Zhang L."/>
            <person name="Liao Z."/>
            <person name="Wang S."/>
            <person name="Yan T."/>
            <person name="Shi P."/>
            <person name="Liu M."/>
            <person name="Fu X."/>
            <person name="Pan Q."/>
            <person name="Wang Y."/>
            <person name="Lv Z."/>
            <person name="Lu X."/>
            <person name="Zhang F."/>
            <person name="Jiang W."/>
            <person name="Ma Y."/>
            <person name="Chen M."/>
            <person name="Hao X."/>
            <person name="Li L."/>
            <person name="Tang Y."/>
            <person name="Lv G."/>
            <person name="Zhou Y."/>
            <person name="Sun X."/>
            <person name="Brodelius P.E."/>
            <person name="Rose J.K.C."/>
            <person name="Tang K."/>
        </authorList>
    </citation>
    <scope>NUCLEOTIDE SEQUENCE [LARGE SCALE GENOMIC DNA]</scope>
    <source>
        <strain evidence="3">cv. Huhao1</strain>
        <tissue evidence="2">Leaf</tissue>
    </source>
</reference>
<name>A0A2U1P4B8_ARTAN</name>
<dbReference type="InterPro" id="IPR004252">
    <property type="entry name" value="Probable_transposase_24"/>
</dbReference>
<dbReference type="PANTHER" id="PTHR33144">
    <property type="entry name" value="OS10G0409366 PROTEIN-RELATED"/>
    <property type="match status" value="1"/>
</dbReference>
<comment type="caution">
    <text evidence="2">The sequence shown here is derived from an EMBL/GenBank/DDBJ whole genome shotgun (WGS) entry which is preliminary data.</text>
</comment>
<gene>
    <name evidence="2" type="ORF">CTI12_AA048860</name>
</gene>
<dbReference type="Pfam" id="PF03004">
    <property type="entry name" value="Transposase_24"/>
    <property type="match status" value="1"/>
</dbReference>
<sequence length="407" mass="47419">MACVAPSYHGGDAGGDPPEDQQPKRLPYQCEGSGKRGPTKHKALKKNFKQNNNQPLEIKFDVGDLKTFKPVGRYSDNFSTYIGELVRKIPQYYESWDKVPEADKATLIPNLQRYFKLQPHLSDQTIILVKNEKRTVGSLVREGLRKDFAKCYSGNKNRFKRKWFDSADSIEEARNRKPPNWKAGDDEWQKLVNFWADPKRIKQSERNSKNRSKNKVTTHQGSMSFARGRHNFQSKEKKPEDLVETWRKNHTDKTDQFKNEENERIYGEMKAIQDAIKEKKMDPKTDRQIIDEVLVSQNRGHIAGVGRVVPGMGSSSRSSQVDEGFCTREEMEEMKKRHAMELQEHKNLLKQFLEFYNRQQAVTISDNIIVPKSDTCRRKRSPPENDPQCKDTFGDKWCCHQRFSRLF</sequence>
<accession>A0A2U1P4B8</accession>